<keyword evidence="1" id="KW-0472">Membrane</keyword>
<name>A0AAE3R1C2_9BACT</name>
<keyword evidence="1" id="KW-1133">Transmembrane helix</keyword>
<dbReference type="RefSeq" id="WP_314511640.1">
    <property type="nucleotide sequence ID" value="NZ_JASJOU010000004.1"/>
</dbReference>
<proteinExistence type="predicted"/>
<sequence>MFFLDTLTKRLLVLPTWAMTNVVNQILDWADIDHPTRGKYQSLRQWAQTSSKLIEEVSFIFWIAWIYVAIIIQFM</sequence>
<protein>
    <submittedName>
        <fullName evidence="2">Uncharacterized protein</fullName>
    </submittedName>
</protein>
<accession>A0AAE3R1C2</accession>
<evidence type="ECO:0000313" key="3">
    <source>
        <dbReference type="Proteomes" id="UP001232063"/>
    </source>
</evidence>
<evidence type="ECO:0000256" key="1">
    <source>
        <dbReference type="SAM" id="Phobius"/>
    </source>
</evidence>
<evidence type="ECO:0000313" key="2">
    <source>
        <dbReference type="EMBL" id="MDJ1501914.1"/>
    </source>
</evidence>
<organism evidence="2 3">
    <name type="scientific">Xanthocytophaga agilis</name>
    <dbReference type="NCBI Taxonomy" id="3048010"/>
    <lineage>
        <taxon>Bacteria</taxon>
        <taxon>Pseudomonadati</taxon>
        <taxon>Bacteroidota</taxon>
        <taxon>Cytophagia</taxon>
        <taxon>Cytophagales</taxon>
        <taxon>Rhodocytophagaceae</taxon>
        <taxon>Xanthocytophaga</taxon>
    </lineage>
</organism>
<dbReference type="Proteomes" id="UP001232063">
    <property type="component" value="Unassembled WGS sequence"/>
</dbReference>
<keyword evidence="3" id="KW-1185">Reference proteome</keyword>
<reference evidence="2" key="1">
    <citation type="submission" date="2023-05" db="EMBL/GenBank/DDBJ databases">
        <authorList>
            <person name="Zhang X."/>
        </authorList>
    </citation>
    <scope>NUCLEOTIDE SEQUENCE</scope>
    <source>
        <strain evidence="2">BD1B2-1</strain>
    </source>
</reference>
<dbReference type="AlphaFoldDB" id="A0AAE3R1C2"/>
<feature type="transmembrane region" description="Helical" evidence="1">
    <location>
        <begin position="53"/>
        <end position="74"/>
    </location>
</feature>
<comment type="caution">
    <text evidence="2">The sequence shown here is derived from an EMBL/GenBank/DDBJ whole genome shotgun (WGS) entry which is preliminary data.</text>
</comment>
<keyword evidence="1" id="KW-0812">Transmembrane</keyword>
<gene>
    <name evidence="2" type="ORF">QNI22_14705</name>
</gene>
<dbReference type="EMBL" id="JASJOU010000004">
    <property type="protein sequence ID" value="MDJ1501914.1"/>
    <property type="molecule type" value="Genomic_DNA"/>
</dbReference>